<dbReference type="PIRSF" id="PIRSF000862">
    <property type="entry name" value="Steryl_ester_lip"/>
    <property type="match status" value="1"/>
</dbReference>
<sequence length="405" mass="45781">MLKKIILRCVLPVIVGVPFIGQHEANEIFQALFDDETVTAAKIAQQAGYSVESYDVLTQDGYILRMERITGSKKSPPSDDKTAVLLVHGLLDASPTWLVAGPEKALGFMLADEGYDVWLGNVRGNRYSRKNLFLSTSDPDFWNFIWNEMGMYDMPAMIDRIIQETKQEKMFVVTHSQGGSVFFVMASERPEYQEKIIAYFALAPATFLSRMGTSVLKALWHLADYGYRVAKPLGIYEIEPSNKLVQRIGGKICSDESPLQLACKIIIDLFGGSQGKLNATLLPLIAQYYPAGAAVKQFAHYGQLVQSGKFRKFDYGVAGNIEKYGERNPPDYNLRNVTLPTYLYYSTNDKVVDVEDILELYETLPNVEKFLVPHNVFAHIDFVWGEDANILLYDKILSVMERYRK</sequence>
<dbReference type="OrthoDB" id="9974421at2759"/>
<dbReference type="InterPro" id="IPR006693">
    <property type="entry name" value="AB_hydrolase_lipase"/>
</dbReference>
<proteinExistence type="inferred from homology"/>
<evidence type="ECO:0000259" key="10">
    <source>
        <dbReference type="Pfam" id="PF04083"/>
    </source>
</evidence>
<feature type="active site" description="Charge relay system" evidence="8">
    <location>
        <position position="349"/>
    </location>
</feature>
<feature type="domain" description="Partial AB-hydrolase lipase" evidence="10">
    <location>
        <begin position="41"/>
        <end position="99"/>
    </location>
</feature>
<dbReference type="STRING" id="166423.A0A0M8ZMP7"/>
<keyword evidence="5" id="KW-0443">Lipid metabolism</keyword>
<organism evidence="11 12">
    <name type="scientific">Melipona quadrifasciata</name>
    <dbReference type="NCBI Taxonomy" id="166423"/>
    <lineage>
        <taxon>Eukaryota</taxon>
        <taxon>Metazoa</taxon>
        <taxon>Ecdysozoa</taxon>
        <taxon>Arthropoda</taxon>
        <taxon>Hexapoda</taxon>
        <taxon>Insecta</taxon>
        <taxon>Pterygota</taxon>
        <taxon>Neoptera</taxon>
        <taxon>Endopterygota</taxon>
        <taxon>Hymenoptera</taxon>
        <taxon>Apocrita</taxon>
        <taxon>Aculeata</taxon>
        <taxon>Apoidea</taxon>
        <taxon>Anthophila</taxon>
        <taxon>Apidae</taxon>
        <taxon>Melipona</taxon>
    </lineage>
</organism>
<dbReference type="GO" id="GO:0016788">
    <property type="term" value="F:hydrolase activity, acting on ester bonds"/>
    <property type="evidence" value="ECO:0007669"/>
    <property type="project" value="InterPro"/>
</dbReference>
<dbReference type="FunFam" id="3.40.50.1820:FF:000057">
    <property type="entry name" value="Lipase"/>
    <property type="match status" value="1"/>
</dbReference>
<evidence type="ECO:0000256" key="3">
    <source>
        <dbReference type="ARBA" id="ARBA00022801"/>
    </source>
</evidence>
<feature type="active site" description="Nucleophile" evidence="8">
    <location>
        <position position="176"/>
    </location>
</feature>
<evidence type="ECO:0000256" key="8">
    <source>
        <dbReference type="PIRSR" id="PIRSR000862-1"/>
    </source>
</evidence>
<dbReference type="Gene3D" id="3.40.50.1820">
    <property type="entry name" value="alpha/beta hydrolase"/>
    <property type="match status" value="1"/>
</dbReference>
<dbReference type="InterPro" id="IPR029058">
    <property type="entry name" value="AB_hydrolase_fold"/>
</dbReference>
<evidence type="ECO:0000256" key="5">
    <source>
        <dbReference type="ARBA" id="ARBA00023098"/>
    </source>
</evidence>
<comment type="similarity">
    <text evidence="1 7">Belongs to the AB hydrolase superfamily. Lipase family.</text>
</comment>
<keyword evidence="2 9" id="KW-0732">Signal</keyword>
<keyword evidence="4 7" id="KW-0442">Lipid degradation</keyword>
<gene>
    <name evidence="11" type="ORF">WN51_10642</name>
</gene>
<dbReference type="AlphaFoldDB" id="A0A0M8ZMP7"/>
<dbReference type="Proteomes" id="UP000053105">
    <property type="component" value="Unassembled WGS sequence"/>
</dbReference>
<evidence type="ECO:0000256" key="9">
    <source>
        <dbReference type="SAM" id="SignalP"/>
    </source>
</evidence>
<feature type="active site" description="Charge relay system" evidence="8">
    <location>
        <position position="379"/>
    </location>
</feature>
<evidence type="ECO:0000256" key="7">
    <source>
        <dbReference type="PIRNR" id="PIRNR000862"/>
    </source>
</evidence>
<accession>A0A0M8ZMP7</accession>
<evidence type="ECO:0000313" key="11">
    <source>
        <dbReference type="EMBL" id="KOX67430.1"/>
    </source>
</evidence>
<feature type="chain" id="PRO_5005830550" description="Lipase" evidence="9">
    <location>
        <begin position="26"/>
        <end position="405"/>
    </location>
</feature>
<evidence type="ECO:0000256" key="6">
    <source>
        <dbReference type="ARBA" id="ARBA00023180"/>
    </source>
</evidence>
<evidence type="ECO:0000256" key="4">
    <source>
        <dbReference type="ARBA" id="ARBA00022963"/>
    </source>
</evidence>
<dbReference type="GO" id="GO:0016042">
    <property type="term" value="P:lipid catabolic process"/>
    <property type="evidence" value="ECO:0007669"/>
    <property type="project" value="UniProtKB-KW"/>
</dbReference>
<evidence type="ECO:0000256" key="2">
    <source>
        <dbReference type="ARBA" id="ARBA00022729"/>
    </source>
</evidence>
<feature type="signal peptide" evidence="9">
    <location>
        <begin position="1"/>
        <end position="25"/>
    </location>
</feature>
<keyword evidence="3 7" id="KW-0378">Hydrolase</keyword>
<dbReference type="InterPro" id="IPR025483">
    <property type="entry name" value="Lipase_euk"/>
</dbReference>
<protein>
    <recommendedName>
        <fullName evidence="7">Lipase</fullName>
    </recommendedName>
</protein>
<evidence type="ECO:0000256" key="1">
    <source>
        <dbReference type="ARBA" id="ARBA00010701"/>
    </source>
</evidence>
<keyword evidence="6" id="KW-0325">Glycoprotein</keyword>
<keyword evidence="12" id="KW-1185">Reference proteome</keyword>
<name>A0A0M8ZMP7_9HYME</name>
<evidence type="ECO:0000313" key="12">
    <source>
        <dbReference type="Proteomes" id="UP000053105"/>
    </source>
</evidence>
<dbReference type="SUPFAM" id="SSF53474">
    <property type="entry name" value="alpha/beta-Hydrolases"/>
    <property type="match status" value="1"/>
</dbReference>
<reference evidence="11 12" key="1">
    <citation type="submission" date="2015-07" db="EMBL/GenBank/DDBJ databases">
        <title>The genome of Melipona quadrifasciata.</title>
        <authorList>
            <person name="Pan H."/>
            <person name="Kapheim K."/>
        </authorList>
    </citation>
    <scope>NUCLEOTIDE SEQUENCE [LARGE SCALE GENOMIC DNA]</scope>
    <source>
        <strain evidence="11">0111107301</strain>
        <tissue evidence="11">Whole body</tissue>
    </source>
</reference>
<dbReference type="PANTHER" id="PTHR11005">
    <property type="entry name" value="LYSOSOMAL ACID LIPASE-RELATED"/>
    <property type="match status" value="1"/>
</dbReference>
<dbReference type="Pfam" id="PF04083">
    <property type="entry name" value="Abhydro_lipase"/>
    <property type="match status" value="1"/>
</dbReference>
<dbReference type="EMBL" id="KQ436132">
    <property type="protein sequence ID" value="KOX67430.1"/>
    <property type="molecule type" value="Genomic_DNA"/>
</dbReference>